<evidence type="ECO:0000256" key="1">
    <source>
        <dbReference type="ARBA" id="ARBA00010914"/>
    </source>
</evidence>
<keyword evidence="3" id="KW-0479">Metal-binding</keyword>
<dbReference type="InterPro" id="IPR001041">
    <property type="entry name" value="2Fe-2S_ferredoxin-type"/>
</dbReference>
<proteinExistence type="inferred from homology"/>
<dbReference type="GO" id="GO:0046872">
    <property type="term" value="F:metal ion binding"/>
    <property type="evidence" value="ECO:0007669"/>
    <property type="project" value="UniProtKB-KW"/>
</dbReference>
<name>A0A3T1CFL4_9SPHN</name>
<evidence type="ECO:0000256" key="5">
    <source>
        <dbReference type="ARBA" id="ARBA00023014"/>
    </source>
</evidence>
<sequence>MIQLHITDLSGTERTITVAPTGTLMEAIRDNGFSDLLAACGGCCSCATCHVALAPSDIVLAPASDEEDELLDSSDERSMGSRLACQLPLMPAMDGLKVRIVEAA</sequence>
<dbReference type="PANTHER" id="PTHR23426">
    <property type="entry name" value="FERREDOXIN/ADRENODOXIN"/>
    <property type="match status" value="1"/>
</dbReference>
<dbReference type="PANTHER" id="PTHR23426:SF65">
    <property type="entry name" value="FERREDOXIN-2, MITOCHONDRIAL"/>
    <property type="match status" value="1"/>
</dbReference>
<keyword evidence="5" id="KW-0411">Iron-sulfur</keyword>
<keyword evidence="9" id="KW-1185">Reference proteome</keyword>
<dbReference type="Proteomes" id="UP000290057">
    <property type="component" value="Chromosome"/>
</dbReference>
<evidence type="ECO:0000259" key="7">
    <source>
        <dbReference type="PROSITE" id="PS51085"/>
    </source>
</evidence>
<evidence type="ECO:0000313" key="9">
    <source>
        <dbReference type="Proteomes" id="UP000290057"/>
    </source>
</evidence>
<keyword evidence="2" id="KW-0001">2Fe-2S</keyword>
<reference evidence="8 9" key="1">
    <citation type="submission" date="2019-01" db="EMBL/GenBank/DDBJ databases">
        <title>Complete genome sequence of Erythrobacter flavus KJ5.</title>
        <authorList>
            <person name="Kanesaki Y."/>
            <person name="Brotosudarmo T."/>
            <person name="Moriuchi R."/>
            <person name="Awai K."/>
        </authorList>
    </citation>
    <scope>NUCLEOTIDE SEQUENCE [LARGE SCALE GENOMIC DNA]</scope>
    <source>
        <strain evidence="8 9">KJ5</strain>
    </source>
</reference>
<comment type="similarity">
    <text evidence="1">Belongs to the adrenodoxin/putidaredoxin family.</text>
</comment>
<dbReference type="GO" id="GO:0140647">
    <property type="term" value="P:P450-containing electron transport chain"/>
    <property type="evidence" value="ECO:0007669"/>
    <property type="project" value="InterPro"/>
</dbReference>
<dbReference type="PRINTS" id="PR00355">
    <property type="entry name" value="ADRENODOXIN"/>
</dbReference>
<evidence type="ECO:0000256" key="4">
    <source>
        <dbReference type="ARBA" id="ARBA00023004"/>
    </source>
</evidence>
<comment type="cofactor">
    <cofactor evidence="6">
        <name>[2Fe-2S] cluster</name>
        <dbReference type="ChEBI" id="CHEBI:190135"/>
    </cofactor>
</comment>
<evidence type="ECO:0000256" key="3">
    <source>
        <dbReference type="ARBA" id="ARBA00022723"/>
    </source>
</evidence>
<gene>
    <name evidence="8" type="ORF">EKJ_06230</name>
</gene>
<dbReference type="SUPFAM" id="SSF54292">
    <property type="entry name" value="2Fe-2S ferredoxin-like"/>
    <property type="match status" value="1"/>
</dbReference>
<keyword evidence="4" id="KW-0408">Iron</keyword>
<accession>A0A3T1CFL4</accession>
<protein>
    <submittedName>
        <fullName evidence="8">Peptide ABC transporter substrate-binding protein</fullName>
    </submittedName>
</protein>
<dbReference type="GO" id="GO:0009055">
    <property type="term" value="F:electron transfer activity"/>
    <property type="evidence" value="ECO:0007669"/>
    <property type="project" value="TreeGrafter"/>
</dbReference>
<dbReference type="AlphaFoldDB" id="A0A3T1CFL4"/>
<feature type="domain" description="2Fe-2S ferredoxin-type" evidence="7">
    <location>
        <begin position="1"/>
        <end position="104"/>
    </location>
</feature>
<evidence type="ECO:0000256" key="2">
    <source>
        <dbReference type="ARBA" id="ARBA00022714"/>
    </source>
</evidence>
<dbReference type="PROSITE" id="PS51085">
    <property type="entry name" value="2FE2S_FER_2"/>
    <property type="match status" value="1"/>
</dbReference>
<dbReference type="GO" id="GO:0051537">
    <property type="term" value="F:2 iron, 2 sulfur cluster binding"/>
    <property type="evidence" value="ECO:0007669"/>
    <property type="project" value="UniProtKB-KW"/>
</dbReference>
<organism evidence="8 9">
    <name type="scientific">Qipengyuania flava</name>
    <dbReference type="NCBI Taxonomy" id="192812"/>
    <lineage>
        <taxon>Bacteria</taxon>
        <taxon>Pseudomonadati</taxon>
        <taxon>Pseudomonadota</taxon>
        <taxon>Alphaproteobacteria</taxon>
        <taxon>Sphingomonadales</taxon>
        <taxon>Erythrobacteraceae</taxon>
        <taxon>Qipengyuania</taxon>
    </lineage>
</organism>
<evidence type="ECO:0000256" key="6">
    <source>
        <dbReference type="ARBA" id="ARBA00034078"/>
    </source>
</evidence>
<dbReference type="EMBL" id="AP019389">
    <property type="protein sequence ID" value="BBI19776.1"/>
    <property type="molecule type" value="Genomic_DNA"/>
</dbReference>
<dbReference type="Pfam" id="PF00111">
    <property type="entry name" value="Fer2"/>
    <property type="match status" value="1"/>
</dbReference>
<dbReference type="InterPro" id="IPR001055">
    <property type="entry name" value="Adrenodoxin-like"/>
</dbReference>
<dbReference type="RefSeq" id="WP_130585860.1">
    <property type="nucleotide sequence ID" value="NZ_AP019389.1"/>
</dbReference>
<evidence type="ECO:0000313" key="8">
    <source>
        <dbReference type="EMBL" id="BBI19776.1"/>
    </source>
</evidence>
<dbReference type="InterPro" id="IPR036010">
    <property type="entry name" value="2Fe-2S_ferredoxin-like_sf"/>
</dbReference>
<dbReference type="InterPro" id="IPR012675">
    <property type="entry name" value="Beta-grasp_dom_sf"/>
</dbReference>
<dbReference type="CDD" id="cd00207">
    <property type="entry name" value="fer2"/>
    <property type="match status" value="1"/>
</dbReference>
<dbReference type="Gene3D" id="3.10.20.30">
    <property type="match status" value="1"/>
</dbReference>